<feature type="transmembrane region" description="Helical" evidence="11">
    <location>
        <begin position="710"/>
        <end position="735"/>
    </location>
</feature>
<organism evidence="13 14">
    <name type="scientific">Thecamonas trahens ATCC 50062</name>
    <dbReference type="NCBI Taxonomy" id="461836"/>
    <lineage>
        <taxon>Eukaryota</taxon>
        <taxon>Apusozoa</taxon>
        <taxon>Apusomonadida</taxon>
        <taxon>Apusomonadidae</taxon>
        <taxon>Thecamonas</taxon>
    </lineage>
</organism>
<evidence type="ECO:0000256" key="5">
    <source>
        <dbReference type="ARBA" id="ARBA00022777"/>
    </source>
</evidence>
<dbReference type="InterPro" id="IPR000719">
    <property type="entry name" value="Prot_kinase_dom"/>
</dbReference>
<dbReference type="PROSITE" id="PS00108">
    <property type="entry name" value="PROTEIN_KINASE_ST"/>
    <property type="match status" value="1"/>
</dbReference>
<feature type="domain" description="Protein kinase" evidence="12">
    <location>
        <begin position="105"/>
        <end position="386"/>
    </location>
</feature>
<comment type="similarity">
    <text evidence="9">Belongs to the protein kinase superfamily. STE Ser/Thr protein kinase family. MAP kinase kinase subfamily.</text>
</comment>
<dbReference type="GeneID" id="25569803"/>
<evidence type="ECO:0000256" key="7">
    <source>
        <dbReference type="ARBA" id="ARBA00022989"/>
    </source>
</evidence>
<accession>A0A0L0DB26</accession>
<keyword evidence="7 11" id="KW-1133">Transmembrane helix</keyword>
<dbReference type="InterPro" id="IPR000292">
    <property type="entry name" value="For/NO2_transpt"/>
</dbReference>
<dbReference type="PANTHER" id="PTHR48013">
    <property type="entry name" value="DUAL SPECIFICITY MITOGEN-ACTIVATED PROTEIN KINASE KINASE 5-RELATED"/>
    <property type="match status" value="1"/>
</dbReference>
<evidence type="ECO:0000256" key="10">
    <source>
        <dbReference type="ARBA" id="ARBA00038999"/>
    </source>
</evidence>
<keyword evidence="14" id="KW-1185">Reference proteome</keyword>
<comment type="subcellular location">
    <subcellularLocation>
        <location evidence="1">Membrane</location>
        <topology evidence="1">Multi-pass membrane protein</topology>
    </subcellularLocation>
</comment>
<dbReference type="Pfam" id="PF00069">
    <property type="entry name" value="Pkinase"/>
    <property type="match status" value="1"/>
</dbReference>
<dbReference type="InterPro" id="IPR008271">
    <property type="entry name" value="Ser/Thr_kinase_AS"/>
</dbReference>
<dbReference type="InterPro" id="IPR023271">
    <property type="entry name" value="Aquaporin-like"/>
</dbReference>
<keyword evidence="3 11" id="KW-0812">Transmembrane</keyword>
<evidence type="ECO:0000256" key="11">
    <source>
        <dbReference type="SAM" id="Phobius"/>
    </source>
</evidence>
<dbReference type="eggNOG" id="KOG0581">
    <property type="taxonomic scope" value="Eukaryota"/>
</dbReference>
<proteinExistence type="inferred from homology"/>
<protein>
    <recommendedName>
        <fullName evidence="10">mitogen-activated protein kinase kinase</fullName>
        <ecNumber evidence="10">2.7.12.2</ecNumber>
    </recommendedName>
</protein>
<evidence type="ECO:0000313" key="13">
    <source>
        <dbReference type="EMBL" id="KNC49532.1"/>
    </source>
</evidence>
<evidence type="ECO:0000256" key="4">
    <source>
        <dbReference type="ARBA" id="ARBA00022741"/>
    </source>
</evidence>
<dbReference type="OrthoDB" id="10263266at2759"/>
<dbReference type="PROSITE" id="PS50011">
    <property type="entry name" value="PROTEIN_KINASE_DOM"/>
    <property type="match status" value="1"/>
</dbReference>
<dbReference type="STRING" id="461836.A0A0L0DB26"/>
<dbReference type="SMART" id="SM00220">
    <property type="entry name" value="S_TKc"/>
    <property type="match status" value="1"/>
</dbReference>
<feature type="transmembrane region" description="Helical" evidence="11">
    <location>
        <begin position="480"/>
        <end position="501"/>
    </location>
</feature>
<evidence type="ECO:0000256" key="9">
    <source>
        <dbReference type="ARBA" id="ARBA00038035"/>
    </source>
</evidence>
<evidence type="ECO:0000256" key="3">
    <source>
        <dbReference type="ARBA" id="ARBA00022692"/>
    </source>
</evidence>
<gene>
    <name evidence="13" type="ORF">AMSG_11888</name>
</gene>
<evidence type="ECO:0000256" key="8">
    <source>
        <dbReference type="ARBA" id="ARBA00023136"/>
    </source>
</evidence>
<dbReference type="EC" id="2.7.12.2" evidence="10"/>
<keyword evidence="6" id="KW-0067">ATP-binding</keyword>
<dbReference type="GO" id="GO:0022857">
    <property type="term" value="F:transmembrane transporter activity"/>
    <property type="evidence" value="ECO:0007669"/>
    <property type="project" value="InterPro"/>
</dbReference>
<dbReference type="EMBL" id="GL349456">
    <property type="protein sequence ID" value="KNC49532.1"/>
    <property type="molecule type" value="Genomic_DNA"/>
</dbReference>
<dbReference type="InterPro" id="IPR011009">
    <property type="entry name" value="Kinase-like_dom_sf"/>
</dbReference>
<keyword evidence="5" id="KW-0418">Kinase</keyword>
<dbReference type="Gene3D" id="1.10.510.10">
    <property type="entry name" value="Transferase(Phosphotransferase) domain 1"/>
    <property type="match status" value="1"/>
</dbReference>
<feature type="transmembrane region" description="Helical" evidence="11">
    <location>
        <begin position="636"/>
        <end position="656"/>
    </location>
</feature>
<keyword evidence="2" id="KW-0808">Transferase</keyword>
<feature type="transmembrane region" description="Helical" evidence="11">
    <location>
        <begin position="583"/>
        <end position="605"/>
    </location>
</feature>
<dbReference type="GO" id="GO:0071474">
    <property type="term" value="P:cellular hyperosmotic response"/>
    <property type="evidence" value="ECO:0007669"/>
    <property type="project" value="TreeGrafter"/>
</dbReference>
<keyword evidence="8 11" id="KW-0472">Membrane</keyword>
<feature type="transmembrane region" description="Helical" evidence="11">
    <location>
        <begin position="513"/>
        <end position="534"/>
    </location>
</feature>
<feature type="transmembrane region" description="Helical" evidence="11">
    <location>
        <begin position="663"/>
        <end position="684"/>
    </location>
</feature>
<evidence type="ECO:0000313" key="14">
    <source>
        <dbReference type="Proteomes" id="UP000054408"/>
    </source>
</evidence>
<dbReference type="AlphaFoldDB" id="A0A0L0DB26"/>
<reference evidence="13 14" key="1">
    <citation type="submission" date="2010-05" db="EMBL/GenBank/DDBJ databases">
        <title>The Genome Sequence of Thecamonas trahens ATCC 50062.</title>
        <authorList>
            <consortium name="The Broad Institute Genome Sequencing Platform"/>
            <person name="Russ C."/>
            <person name="Cuomo C."/>
            <person name="Shea T."/>
            <person name="Young S.K."/>
            <person name="Zeng Q."/>
            <person name="Koehrsen M."/>
            <person name="Haas B."/>
            <person name="Borodovsky M."/>
            <person name="Guigo R."/>
            <person name="Alvarado L."/>
            <person name="Berlin A."/>
            <person name="Bochicchio J."/>
            <person name="Borenstein D."/>
            <person name="Chapman S."/>
            <person name="Chen Z."/>
            <person name="Freedman E."/>
            <person name="Gellesch M."/>
            <person name="Goldberg J."/>
            <person name="Griggs A."/>
            <person name="Gujja S."/>
            <person name="Heilman E."/>
            <person name="Heiman D."/>
            <person name="Hepburn T."/>
            <person name="Howarth C."/>
            <person name="Jen D."/>
            <person name="Larson L."/>
            <person name="Mehta T."/>
            <person name="Park D."/>
            <person name="Pearson M."/>
            <person name="Roberts A."/>
            <person name="Saif S."/>
            <person name="Shenoy N."/>
            <person name="Sisk P."/>
            <person name="Stolte C."/>
            <person name="Sykes S."/>
            <person name="Thomson T."/>
            <person name="Walk T."/>
            <person name="White J."/>
            <person name="Yandava C."/>
            <person name="Burger G."/>
            <person name="Gray M.W."/>
            <person name="Holland P.W.H."/>
            <person name="King N."/>
            <person name="Lang F.B.F."/>
            <person name="Roger A.J."/>
            <person name="Ruiz-Trillo I."/>
            <person name="Lander E."/>
            <person name="Nusbaum C."/>
        </authorList>
    </citation>
    <scope>NUCLEOTIDE SEQUENCE [LARGE SCALE GENOMIC DNA]</scope>
    <source>
        <strain evidence="13 14">ATCC 50062</strain>
    </source>
</reference>
<dbReference type="GO" id="GO:0004708">
    <property type="term" value="F:MAP kinase kinase activity"/>
    <property type="evidence" value="ECO:0007669"/>
    <property type="project" value="UniProtKB-EC"/>
</dbReference>
<dbReference type="RefSeq" id="XP_013757762.1">
    <property type="nucleotide sequence ID" value="XM_013902308.1"/>
</dbReference>
<dbReference type="SUPFAM" id="SSF56112">
    <property type="entry name" value="Protein kinase-like (PK-like)"/>
    <property type="match status" value="1"/>
</dbReference>
<dbReference type="GO" id="GO:0016020">
    <property type="term" value="C:membrane"/>
    <property type="evidence" value="ECO:0007669"/>
    <property type="project" value="UniProtKB-SubCell"/>
</dbReference>
<evidence type="ECO:0000256" key="2">
    <source>
        <dbReference type="ARBA" id="ARBA00022679"/>
    </source>
</evidence>
<dbReference type="PANTHER" id="PTHR48013:SF25">
    <property type="entry name" value="MAP KINASE KINASE PBS2"/>
    <property type="match status" value="1"/>
</dbReference>
<evidence type="ECO:0000259" key="12">
    <source>
        <dbReference type="PROSITE" id="PS50011"/>
    </source>
</evidence>
<dbReference type="Gene3D" id="1.20.1080.10">
    <property type="entry name" value="Glycerol uptake facilitator protein"/>
    <property type="match status" value="1"/>
</dbReference>
<name>A0A0L0DB26_THETB</name>
<evidence type="ECO:0000256" key="1">
    <source>
        <dbReference type="ARBA" id="ARBA00004141"/>
    </source>
</evidence>
<sequence>MDSGEFDLGLDVGLSIVMPDSDDESSDGIMEDGRIFKDEVRLFTLSEHGVQIPFSKMKDRATDYDIYCIVLDAKLKNSPHLMSTLADFDSDAVSVRFTGVGAKSCEPLRQLGRGQFGTVDLVRDSSQGKLYALKRVNVESVIMADSARKHLVSEFQALFLASISDKLDGAYKPGAAFIVKFYGGFYWHRHIHLVTEYMNAGTLQSFIDNTEYPLPEAIVGKIAYCLVSAVSFLKSIKMMHRDIKPENVLLNSQGIPKLVDLGLAANLQASIANSLLGDLEYLAPEQLRTDDNGNPYPYTVKADVYSVGLTVLELALGFHPINGTSHGGPKKNVNELHLLQAIANGNIAIGPAAYSDDYLSFVLETTALDPEERPLPTELLEDDPWLAEHVVASETDLVDVQLLVAPFVPTIDPDIDGYGSYGSLATTTSGSNAESAGWPEFTAQQTEVARKAAVLRTPAEVVRAMAEHVDASLDQLMLQWIVRGMLAGVLITSGAFLSAVFSAGVEAHGPQAFLTGMGFVAGFSMVILSGSLLFTEVNISVPTYLLARGGWNAAAGCFGCAPTAPSGRGASGKSARFRPRRAIAMWLVSVVANYVGSLIAGVLYIGGSLLKGESLVRLNTIVLGKLSPYWNNGASGWFSVVVSGMLANLLVGMAAYNASVTRTLPGVILGIFLPVLAFVALGAAHSPANMGYFALSLINGNSPITWGEAWAWNIAPAVLGNALGGTLLLAFPIFISHGVSPATYRTKLM</sequence>
<dbReference type="Gene3D" id="3.30.200.20">
    <property type="entry name" value="Phosphorylase Kinase, domain 1"/>
    <property type="match status" value="1"/>
</dbReference>
<dbReference type="GO" id="GO:0005524">
    <property type="term" value="F:ATP binding"/>
    <property type="evidence" value="ECO:0007669"/>
    <property type="project" value="UniProtKB-KW"/>
</dbReference>
<dbReference type="Proteomes" id="UP000054408">
    <property type="component" value="Unassembled WGS sequence"/>
</dbReference>
<dbReference type="Pfam" id="PF01226">
    <property type="entry name" value="Form_Nir_trans"/>
    <property type="match status" value="2"/>
</dbReference>
<keyword evidence="4" id="KW-0547">Nucleotide-binding</keyword>
<evidence type="ECO:0000256" key="6">
    <source>
        <dbReference type="ARBA" id="ARBA00022840"/>
    </source>
</evidence>